<feature type="compositionally biased region" description="Polar residues" evidence="1">
    <location>
        <begin position="22"/>
        <end position="36"/>
    </location>
</feature>
<evidence type="ECO:0000313" key="3">
    <source>
        <dbReference type="EMBL" id="WOO79646.1"/>
    </source>
</evidence>
<evidence type="ECO:0000256" key="1">
    <source>
        <dbReference type="SAM" id="MobiDB-lite"/>
    </source>
</evidence>
<dbReference type="EMBL" id="CP086715">
    <property type="protein sequence ID" value="WOO79646.1"/>
    <property type="molecule type" value="Genomic_DNA"/>
</dbReference>
<dbReference type="RefSeq" id="XP_062625678.1">
    <property type="nucleotide sequence ID" value="XM_062769694.1"/>
</dbReference>
<feature type="region of interest" description="Disordered" evidence="1">
    <location>
        <begin position="1"/>
        <end position="77"/>
    </location>
</feature>
<proteinExistence type="predicted"/>
<evidence type="ECO:0000259" key="2">
    <source>
        <dbReference type="PROSITE" id="PS50030"/>
    </source>
</evidence>
<dbReference type="Proteomes" id="UP000827549">
    <property type="component" value="Chromosome 2"/>
</dbReference>
<dbReference type="PROSITE" id="PS50030">
    <property type="entry name" value="UBA"/>
    <property type="match status" value="1"/>
</dbReference>
<dbReference type="AlphaFoldDB" id="A0AAF1BGE7"/>
<accession>A0AAF1BGE7</accession>
<protein>
    <recommendedName>
        <fullName evidence="2">UBA domain-containing protein</fullName>
    </recommendedName>
</protein>
<reference evidence="3" key="1">
    <citation type="submission" date="2023-10" db="EMBL/GenBank/DDBJ databases">
        <authorList>
            <person name="Noh H."/>
        </authorList>
    </citation>
    <scope>NUCLEOTIDE SEQUENCE</scope>
    <source>
        <strain evidence="3">DUCC4014</strain>
    </source>
</reference>
<sequence>MSAPITESTRPEERHDAPVSAASPTAETSAVLSSMPETEHAVDADAEPAPSSARRSSQDPMWRKVLRRPSLDPASVDHLVSKGYDKGNVKDALRKHDGDVAASEKKLAYLKHLRMHWTGHPDAGCEHCANDARADRRPSMG</sequence>
<name>A0AAF1BGE7_9TREE</name>
<evidence type="ECO:0000313" key="4">
    <source>
        <dbReference type="Proteomes" id="UP000827549"/>
    </source>
</evidence>
<keyword evidence="4" id="KW-1185">Reference proteome</keyword>
<feature type="domain" description="UBA" evidence="2">
    <location>
        <begin position="70"/>
        <end position="110"/>
    </location>
</feature>
<dbReference type="InterPro" id="IPR015940">
    <property type="entry name" value="UBA"/>
</dbReference>
<dbReference type="GeneID" id="87806415"/>
<gene>
    <name evidence="3" type="ORF">LOC62_02G003169</name>
</gene>
<organism evidence="3 4">
    <name type="scientific">Vanrija pseudolonga</name>
    <dbReference type="NCBI Taxonomy" id="143232"/>
    <lineage>
        <taxon>Eukaryota</taxon>
        <taxon>Fungi</taxon>
        <taxon>Dikarya</taxon>
        <taxon>Basidiomycota</taxon>
        <taxon>Agaricomycotina</taxon>
        <taxon>Tremellomycetes</taxon>
        <taxon>Trichosporonales</taxon>
        <taxon>Trichosporonaceae</taxon>
        <taxon>Vanrija</taxon>
    </lineage>
</organism>